<sequence>MANCPILGSYGEQLIKEDQINSEYSILEAEDDDFNKQNLWHLKDTSSTSRSQELQGTKELLKIMQISDKTNNQIVQELMDQLNFKPLKPILKTHTA</sequence>
<accession>A0A9Q3L7E2</accession>
<comment type="caution">
    <text evidence="1">The sequence shown here is derived from an EMBL/GenBank/DDBJ whole genome shotgun (WGS) entry which is preliminary data.</text>
</comment>
<protein>
    <submittedName>
        <fullName evidence="1">Uncharacterized protein</fullName>
    </submittedName>
</protein>
<proteinExistence type="predicted"/>
<dbReference type="EMBL" id="AVOT02150321">
    <property type="protein sequence ID" value="MBW0592779.1"/>
    <property type="molecule type" value="Genomic_DNA"/>
</dbReference>
<name>A0A9Q3L7E2_9BASI</name>
<dbReference type="Proteomes" id="UP000765509">
    <property type="component" value="Unassembled WGS sequence"/>
</dbReference>
<dbReference type="AlphaFoldDB" id="A0A9Q3L7E2"/>
<feature type="non-terminal residue" evidence="1">
    <location>
        <position position="96"/>
    </location>
</feature>
<evidence type="ECO:0000313" key="1">
    <source>
        <dbReference type="EMBL" id="MBW0592779.1"/>
    </source>
</evidence>
<gene>
    <name evidence="1" type="ORF">O181_132494</name>
</gene>
<keyword evidence="2" id="KW-1185">Reference proteome</keyword>
<reference evidence="1" key="1">
    <citation type="submission" date="2021-03" db="EMBL/GenBank/DDBJ databases">
        <title>Draft genome sequence of rust myrtle Austropuccinia psidii MF-1, a brazilian biotype.</title>
        <authorList>
            <person name="Quecine M.C."/>
            <person name="Pachon D.M.R."/>
            <person name="Bonatelli M.L."/>
            <person name="Correr F.H."/>
            <person name="Franceschini L.M."/>
            <person name="Leite T.F."/>
            <person name="Margarido G.R.A."/>
            <person name="Almeida C.A."/>
            <person name="Ferrarezi J.A."/>
            <person name="Labate C.A."/>
        </authorList>
    </citation>
    <scope>NUCLEOTIDE SEQUENCE</scope>
    <source>
        <strain evidence="1">MF-1</strain>
    </source>
</reference>
<organism evidence="1 2">
    <name type="scientific">Austropuccinia psidii MF-1</name>
    <dbReference type="NCBI Taxonomy" id="1389203"/>
    <lineage>
        <taxon>Eukaryota</taxon>
        <taxon>Fungi</taxon>
        <taxon>Dikarya</taxon>
        <taxon>Basidiomycota</taxon>
        <taxon>Pucciniomycotina</taxon>
        <taxon>Pucciniomycetes</taxon>
        <taxon>Pucciniales</taxon>
        <taxon>Sphaerophragmiaceae</taxon>
        <taxon>Austropuccinia</taxon>
    </lineage>
</organism>
<evidence type="ECO:0000313" key="2">
    <source>
        <dbReference type="Proteomes" id="UP000765509"/>
    </source>
</evidence>